<reference evidence="2" key="1">
    <citation type="submission" date="2022-11" db="UniProtKB">
        <authorList>
            <consortium name="WormBaseParasite"/>
        </authorList>
    </citation>
    <scope>IDENTIFICATION</scope>
</reference>
<proteinExistence type="predicted"/>
<accession>A0A915I2J3</accession>
<evidence type="ECO:0000313" key="1">
    <source>
        <dbReference type="Proteomes" id="UP000887565"/>
    </source>
</evidence>
<dbReference type="WBParaSite" id="nRc.2.0.1.t08352-RA">
    <property type="protein sequence ID" value="nRc.2.0.1.t08352-RA"/>
    <property type="gene ID" value="nRc.2.0.1.g08352"/>
</dbReference>
<keyword evidence="1" id="KW-1185">Reference proteome</keyword>
<name>A0A915I2J3_ROMCU</name>
<organism evidence="1 2">
    <name type="scientific">Romanomermis culicivorax</name>
    <name type="common">Nematode worm</name>
    <dbReference type="NCBI Taxonomy" id="13658"/>
    <lineage>
        <taxon>Eukaryota</taxon>
        <taxon>Metazoa</taxon>
        <taxon>Ecdysozoa</taxon>
        <taxon>Nematoda</taxon>
        <taxon>Enoplea</taxon>
        <taxon>Dorylaimia</taxon>
        <taxon>Mermithida</taxon>
        <taxon>Mermithoidea</taxon>
        <taxon>Mermithidae</taxon>
        <taxon>Romanomermis</taxon>
    </lineage>
</organism>
<protein>
    <submittedName>
        <fullName evidence="2">Uncharacterized protein</fullName>
    </submittedName>
</protein>
<sequence>MDDLTNNVRSAHDEYLKPKSVSLIVRGKNATSAENVAYFLEKIGGIEVKADNALKLGIRADVSIEMPHVFIRVISAQTRKIRIFVNFPYDQQYNEYKFEHWLASALHHNEFQEDNEDLTRGSASVTFSPLNPIIVVKAKTHFQLVIQITLTEKGVFEHERVLISLAQHLNSIHKYSESDWAEIRSKYTQISGNKINSNLAECVRNSDLENSIVKAIKPQFNLNFQRSGIEFLIESNYSYVLSAPIPKDANVSSFTVLPSISYNIEPNLLPNMKSIQIKTESLNRFIIPRGTVYQEKVVTQCQKV</sequence>
<dbReference type="AlphaFoldDB" id="A0A915I2J3"/>
<evidence type="ECO:0000313" key="2">
    <source>
        <dbReference type="WBParaSite" id="nRc.2.0.1.t08352-RA"/>
    </source>
</evidence>
<dbReference type="Proteomes" id="UP000887565">
    <property type="component" value="Unplaced"/>
</dbReference>